<dbReference type="GO" id="GO:0042910">
    <property type="term" value="F:xenobiotic transmembrane transporter activity"/>
    <property type="evidence" value="ECO:0007669"/>
    <property type="project" value="InterPro"/>
</dbReference>
<dbReference type="GO" id="GO:0005886">
    <property type="term" value="C:plasma membrane"/>
    <property type="evidence" value="ECO:0007669"/>
    <property type="project" value="UniProtKB-SubCell"/>
</dbReference>
<dbReference type="PANTHER" id="PTHR43298:SF2">
    <property type="entry name" value="FMN_FAD EXPORTER YEEO-RELATED"/>
    <property type="match status" value="1"/>
</dbReference>
<evidence type="ECO:0000256" key="9">
    <source>
        <dbReference type="ARBA" id="ARBA00022989"/>
    </source>
</evidence>
<dbReference type="OrthoDB" id="62420at2"/>
<keyword evidence="8 13" id="KW-0812">Transmembrane</keyword>
<feature type="transmembrane region" description="Helical" evidence="13">
    <location>
        <begin position="281"/>
        <end position="301"/>
    </location>
</feature>
<dbReference type="Pfam" id="PF01554">
    <property type="entry name" value="MatE"/>
    <property type="match status" value="2"/>
</dbReference>
<evidence type="ECO:0000256" key="6">
    <source>
        <dbReference type="ARBA" id="ARBA00022449"/>
    </source>
</evidence>
<feature type="transmembrane region" description="Helical" evidence="13">
    <location>
        <begin position="93"/>
        <end position="118"/>
    </location>
</feature>
<evidence type="ECO:0000256" key="10">
    <source>
        <dbReference type="ARBA" id="ARBA00023065"/>
    </source>
</evidence>
<feature type="transmembrane region" description="Helical" evidence="13">
    <location>
        <begin position="384"/>
        <end position="408"/>
    </location>
</feature>
<organism evidence="14 15">
    <name type="scientific">Anaerosporomusa subterranea</name>
    <dbReference type="NCBI Taxonomy" id="1794912"/>
    <lineage>
        <taxon>Bacteria</taxon>
        <taxon>Bacillati</taxon>
        <taxon>Bacillota</taxon>
        <taxon>Negativicutes</taxon>
        <taxon>Acetonemataceae</taxon>
        <taxon>Anaerosporomusa</taxon>
    </lineage>
</organism>
<feature type="transmembrane region" description="Helical" evidence="13">
    <location>
        <begin position="12"/>
        <end position="37"/>
    </location>
</feature>
<keyword evidence="6" id="KW-0050">Antiport</keyword>
<keyword evidence="10" id="KW-0406">Ion transport</keyword>
<comment type="function">
    <text evidence="1">Multidrug efflux pump.</text>
</comment>
<gene>
    <name evidence="14" type="ORF">AXX12_16195</name>
</gene>
<dbReference type="STRING" id="1794912.AXX12_16195"/>
<dbReference type="EMBL" id="LSGP01000028">
    <property type="protein sequence ID" value="KYZ74764.1"/>
    <property type="molecule type" value="Genomic_DNA"/>
</dbReference>
<feature type="transmembrane region" description="Helical" evidence="13">
    <location>
        <begin position="130"/>
        <end position="152"/>
    </location>
</feature>
<evidence type="ECO:0000256" key="1">
    <source>
        <dbReference type="ARBA" id="ARBA00003408"/>
    </source>
</evidence>
<keyword evidence="7" id="KW-1003">Cell membrane</keyword>
<dbReference type="AlphaFoldDB" id="A0A154BLB7"/>
<keyword evidence="15" id="KW-1185">Reference proteome</keyword>
<protein>
    <recommendedName>
        <fullName evidence="4">Probable multidrug resistance protein NorM</fullName>
    </recommendedName>
    <alternativeName>
        <fullName evidence="12">Multidrug-efflux transporter</fullName>
    </alternativeName>
</protein>
<accession>A0A154BLB7</accession>
<evidence type="ECO:0000256" key="5">
    <source>
        <dbReference type="ARBA" id="ARBA00022448"/>
    </source>
</evidence>
<evidence type="ECO:0000313" key="14">
    <source>
        <dbReference type="EMBL" id="KYZ74764.1"/>
    </source>
</evidence>
<reference evidence="14 15" key="1">
    <citation type="submission" date="2016-02" db="EMBL/GenBank/DDBJ databases">
        <title>Anaerosporomusa subterraneum gen. nov., sp. nov., a spore-forming obligate anaerobe isolated from saprolite.</title>
        <authorList>
            <person name="Choi J.K."/>
            <person name="Shah M."/>
            <person name="Yee N."/>
        </authorList>
    </citation>
    <scope>NUCLEOTIDE SEQUENCE [LARGE SCALE GENOMIC DNA]</scope>
    <source>
        <strain evidence="14 15">RU4</strain>
    </source>
</reference>
<evidence type="ECO:0000256" key="2">
    <source>
        <dbReference type="ARBA" id="ARBA00004651"/>
    </source>
</evidence>
<comment type="subcellular location">
    <subcellularLocation>
        <location evidence="2">Cell membrane</location>
        <topology evidence="2">Multi-pass membrane protein</topology>
    </subcellularLocation>
</comment>
<keyword evidence="9 13" id="KW-1133">Transmembrane helix</keyword>
<dbReference type="InterPro" id="IPR050222">
    <property type="entry name" value="MATE_MdtK"/>
</dbReference>
<evidence type="ECO:0000256" key="13">
    <source>
        <dbReference type="SAM" id="Phobius"/>
    </source>
</evidence>
<evidence type="ECO:0000256" key="12">
    <source>
        <dbReference type="ARBA" id="ARBA00031636"/>
    </source>
</evidence>
<feature type="transmembrane region" description="Helical" evidence="13">
    <location>
        <begin position="43"/>
        <end position="73"/>
    </location>
</feature>
<dbReference type="RefSeq" id="WP_066245819.1">
    <property type="nucleotide sequence ID" value="NZ_LSGP01000028.1"/>
</dbReference>
<keyword evidence="11 13" id="KW-0472">Membrane</keyword>
<evidence type="ECO:0000256" key="3">
    <source>
        <dbReference type="ARBA" id="ARBA00010199"/>
    </source>
</evidence>
<evidence type="ECO:0000256" key="11">
    <source>
        <dbReference type="ARBA" id="ARBA00023136"/>
    </source>
</evidence>
<proteinExistence type="inferred from homology"/>
<evidence type="ECO:0000256" key="4">
    <source>
        <dbReference type="ARBA" id="ARBA00020268"/>
    </source>
</evidence>
<dbReference type="NCBIfam" id="TIGR00797">
    <property type="entry name" value="matE"/>
    <property type="match status" value="1"/>
</dbReference>
<comment type="caution">
    <text evidence="14">The sequence shown here is derived from an EMBL/GenBank/DDBJ whole genome shotgun (WGS) entry which is preliminary data.</text>
</comment>
<dbReference type="PIRSF" id="PIRSF006603">
    <property type="entry name" value="DinF"/>
    <property type="match status" value="1"/>
</dbReference>
<evidence type="ECO:0000256" key="7">
    <source>
        <dbReference type="ARBA" id="ARBA00022475"/>
    </source>
</evidence>
<keyword evidence="5" id="KW-0813">Transport</keyword>
<dbReference type="PANTHER" id="PTHR43298">
    <property type="entry name" value="MULTIDRUG RESISTANCE PROTEIN NORM-RELATED"/>
    <property type="match status" value="1"/>
</dbReference>
<dbReference type="GO" id="GO:0006811">
    <property type="term" value="P:monoatomic ion transport"/>
    <property type="evidence" value="ECO:0007669"/>
    <property type="project" value="UniProtKB-KW"/>
</dbReference>
<dbReference type="InterPro" id="IPR002528">
    <property type="entry name" value="MATE_fam"/>
</dbReference>
<sequence length="443" mass="47913">MLPVNQYMRTRIWALAWPVVLEMSGQMLAGTLVTAMVGHLGAISLAAVSLAIMVQMAATMAFAAAGTGAAAIISREAGAGNYQAVRSISGQAVMLAGALGTILAALGYVSSSVIFSVLDADAAVAELSSSLLRMMFLFTPLYLIMAVSNYILRAVGRTIDSFWVSVLNNGTNIVVSYLLIYGIGLPRLDALGAAWGTVLGQTLGGTLAVIMLIRSPLIGLRFSDVFAYRRNEVERVLRVSIPAALEQAAMQGGRIAFTFLLVGVGTVQFAAHQIAMQVESISFLPGFGFSVAAMTLVGFSLGQGVSHRAARYVRLTRSIGFWLMSVMGAVFFFFAEELTALFIKDPEVLYWGSLCVKIAAVEQPTIALNYVMGGALRGAGDTKWPMYVTTIGIWLVRLPLIYLFITVWKHPITTAWWITAADFLFRSGILWWRFETGKWNKSI</sequence>
<evidence type="ECO:0000313" key="15">
    <source>
        <dbReference type="Proteomes" id="UP000076268"/>
    </source>
</evidence>
<dbReference type="Proteomes" id="UP000076268">
    <property type="component" value="Unassembled WGS sequence"/>
</dbReference>
<feature type="transmembrane region" description="Helical" evidence="13">
    <location>
        <begin position="255"/>
        <end position="275"/>
    </location>
</feature>
<feature type="transmembrane region" description="Helical" evidence="13">
    <location>
        <begin position="164"/>
        <end position="184"/>
    </location>
</feature>
<dbReference type="InterPro" id="IPR048279">
    <property type="entry name" value="MdtK-like"/>
</dbReference>
<dbReference type="GO" id="GO:0015297">
    <property type="term" value="F:antiporter activity"/>
    <property type="evidence" value="ECO:0007669"/>
    <property type="project" value="UniProtKB-KW"/>
</dbReference>
<comment type="similarity">
    <text evidence="3">Belongs to the multi antimicrobial extrusion (MATE) (TC 2.A.66.1) family.</text>
</comment>
<dbReference type="CDD" id="cd13137">
    <property type="entry name" value="MATE_NorM_like"/>
    <property type="match status" value="1"/>
</dbReference>
<feature type="transmembrane region" description="Helical" evidence="13">
    <location>
        <begin position="321"/>
        <end position="343"/>
    </location>
</feature>
<feature type="transmembrane region" description="Helical" evidence="13">
    <location>
        <begin position="190"/>
        <end position="213"/>
    </location>
</feature>
<name>A0A154BLB7_ANASB</name>
<evidence type="ECO:0000256" key="8">
    <source>
        <dbReference type="ARBA" id="ARBA00022692"/>
    </source>
</evidence>